<organism evidence="4 5">
    <name type="scientific">Lentinus tigrinus ALCF2SS1-6</name>
    <dbReference type="NCBI Taxonomy" id="1328759"/>
    <lineage>
        <taxon>Eukaryota</taxon>
        <taxon>Fungi</taxon>
        <taxon>Dikarya</taxon>
        <taxon>Basidiomycota</taxon>
        <taxon>Agaricomycotina</taxon>
        <taxon>Agaricomycetes</taxon>
        <taxon>Polyporales</taxon>
        <taxon>Polyporaceae</taxon>
        <taxon>Lentinus</taxon>
    </lineage>
</organism>
<dbReference type="EMBL" id="ML122294">
    <property type="protein sequence ID" value="RPD55571.1"/>
    <property type="molecule type" value="Genomic_DNA"/>
</dbReference>
<evidence type="ECO:0000256" key="1">
    <source>
        <dbReference type="SAM" id="MobiDB-lite"/>
    </source>
</evidence>
<feature type="region of interest" description="Disordered" evidence="1">
    <location>
        <begin position="273"/>
        <end position="324"/>
    </location>
</feature>
<dbReference type="Proteomes" id="UP000313359">
    <property type="component" value="Unassembled WGS sequence"/>
</dbReference>
<feature type="transmembrane region" description="Helical" evidence="2">
    <location>
        <begin position="97"/>
        <end position="118"/>
    </location>
</feature>
<protein>
    <recommendedName>
        <fullName evidence="3">DUF6533 domain-containing protein</fullName>
    </recommendedName>
</protein>
<dbReference type="InterPro" id="IPR045340">
    <property type="entry name" value="DUF6533"/>
</dbReference>
<gene>
    <name evidence="4" type="ORF">L227DRAFT_656802</name>
</gene>
<feature type="transmembrane region" description="Helical" evidence="2">
    <location>
        <begin position="180"/>
        <end position="201"/>
    </location>
</feature>
<evidence type="ECO:0000256" key="2">
    <source>
        <dbReference type="SAM" id="Phobius"/>
    </source>
</evidence>
<keyword evidence="2" id="KW-1133">Transmembrane helix</keyword>
<proteinExistence type="predicted"/>
<feature type="domain" description="DUF6533" evidence="3">
    <location>
        <begin position="22"/>
        <end position="61"/>
    </location>
</feature>
<dbReference type="Pfam" id="PF20151">
    <property type="entry name" value="DUF6533"/>
    <property type="match status" value="1"/>
</dbReference>
<accession>A0A5C2RW90</accession>
<keyword evidence="2" id="KW-0472">Membrane</keyword>
<dbReference type="AlphaFoldDB" id="A0A5C2RW90"/>
<evidence type="ECO:0000313" key="4">
    <source>
        <dbReference type="EMBL" id="RPD55571.1"/>
    </source>
</evidence>
<dbReference type="OrthoDB" id="3038503at2759"/>
<name>A0A5C2RW90_9APHY</name>
<keyword evidence="2" id="KW-0812">Transmembrane</keyword>
<sequence>MSSSTDTAQIVAILDTLQKGVYVQWVSTALVVYDYFLTFDLEVELFWRRKFTGASVLFALNSCNGLVKAAQIIDYLLYIPWATFSAMRGLALTRNRGIAAVIFTLSIAPIGVNVAQFVSGISGATWPVIGCVTTGIPVVSRGGVIIADFILVVATWRTLGTSVVRASITKISRGSLAAIMLWNGSLYFGVLLVLNILHMTLSLTSALGTSDSFITQLTDPLTSILVTHFLLDLQKENQRDVKLDSDDPLHFSESRSSGSLNFARVMGSISETIVSDAEREDEDLGDGDGDGEEGGEDSGVPEPQQVDAESGGVDEEIQEVSRLQ</sequence>
<keyword evidence="5" id="KW-1185">Reference proteome</keyword>
<evidence type="ECO:0000259" key="3">
    <source>
        <dbReference type="Pfam" id="PF20151"/>
    </source>
</evidence>
<feature type="compositionally biased region" description="Acidic residues" evidence="1">
    <location>
        <begin position="278"/>
        <end position="296"/>
    </location>
</feature>
<evidence type="ECO:0000313" key="5">
    <source>
        <dbReference type="Proteomes" id="UP000313359"/>
    </source>
</evidence>
<feature type="transmembrane region" description="Helical" evidence="2">
    <location>
        <begin position="138"/>
        <end position="159"/>
    </location>
</feature>
<reference evidence="4" key="1">
    <citation type="journal article" date="2018" name="Genome Biol. Evol.">
        <title>Genomics and development of Lentinus tigrinus, a white-rot wood-decaying mushroom with dimorphic fruiting bodies.</title>
        <authorList>
            <person name="Wu B."/>
            <person name="Xu Z."/>
            <person name="Knudson A."/>
            <person name="Carlson A."/>
            <person name="Chen N."/>
            <person name="Kovaka S."/>
            <person name="LaButti K."/>
            <person name="Lipzen A."/>
            <person name="Pennachio C."/>
            <person name="Riley R."/>
            <person name="Schakwitz W."/>
            <person name="Umezawa K."/>
            <person name="Ohm R.A."/>
            <person name="Grigoriev I.V."/>
            <person name="Nagy L.G."/>
            <person name="Gibbons J."/>
            <person name="Hibbett D."/>
        </authorList>
    </citation>
    <scope>NUCLEOTIDE SEQUENCE [LARGE SCALE GENOMIC DNA]</scope>
    <source>
        <strain evidence="4">ALCF2SS1-6</strain>
    </source>
</reference>